<dbReference type="Proteomes" id="UP000204225">
    <property type="component" value="Segment"/>
</dbReference>
<name>A0AC59EX51_9VIRU</name>
<dbReference type="EMBL" id="KC662249">
    <property type="protein sequence ID" value="AGM15516.1"/>
    <property type="molecule type" value="Genomic_DNA"/>
</dbReference>
<reference evidence="1 2" key="1">
    <citation type="journal article" date="2013" name="Proc. Natl. Acad. Sci. U.S.A.">
        <title>Genome of Phaeocystis globosa virus PgV-16T highlights the common ancestry of the largest known DNA viruses infecting eukaryotes.</title>
        <authorList>
            <person name="Santini S."/>
            <person name="Jeudy S."/>
            <person name="Bartoli J."/>
            <person name="Poirot O."/>
            <person name="Lescot M."/>
            <person name="Abergel C."/>
            <person name="Barbe V."/>
            <person name="Wommack K.E."/>
            <person name="Noordeloos A.A."/>
            <person name="Brussaard C.P."/>
            <person name="Claverie J.M."/>
        </authorList>
    </citation>
    <scope>NUCLEOTIDE SEQUENCE [LARGE SCALE GENOMIC DNA]</scope>
    <source>
        <strain evidence="1 2">16T</strain>
    </source>
</reference>
<accession>A0AC59EX51</accession>
<evidence type="ECO:0000313" key="2">
    <source>
        <dbReference type="Proteomes" id="UP000204225"/>
    </source>
</evidence>
<evidence type="ECO:0000313" key="1">
    <source>
        <dbReference type="EMBL" id="AGM15516.1"/>
    </source>
</evidence>
<organism evidence="1 2">
    <name type="scientific">Phaeocystis globosa virus PgV-16T</name>
    <dbReference type="NCBI Taxonomy" id="3071227"/>
    <lineage>
        <taxon>Viruses</taxon>
        <taxon>Varidnaviria</taxon>
        <taxon>Bamfordvirae</taxon>
        <taxon>Nucleocytoviricota</taxon>
        <taxon>Megaviricetes</taxon>
        <taxon>Imitervirales</taxon>
        <taxon>Mesomimiviridae</taxon>
        <taxon>Tethysvirus</taxon>
        <taxon>Tethysvirus hollandense</taxon>
    </lineage>
</organism>
<keyword evidence="2" id="KW-1185">Reference proteome</keyword>
<gene>
    <name evidence="1" type="ORF">PGCG_00205</name>
</gene>
<protein>
    <submittedName>
        <fullName evidence="1">Uncharacterized protein</fullName>
    </submittedName>
</protein>
<proteinExistence type="predicted"/>
<sequence>MSLVLDRLESKNSNIDTPLKKKPTKFTAEVLNVDAHQSNLMKENYQNLMNNSNYDLLGNGFESVNDNMDYVGSLTSNGTKLASKTKEINDSMPNKEAELVNEKKINRNFTLMKSIDVIISIIYLAVLITFLLGSVINREPNNIVNALVLTLIYVFYKILVRYVN</sequence>